<keyword evidence="6" id="KW-1185">Reference proteome</keyword>
<dbReference type="STRING" id="1123237.Salmuc_03022"/>
<evidence type="ECO:0000256" key="1">
    <source>
        <dbReference type="ARBA" id="ARBA00001933"/>
    </source>
</evidence>
<dbReference type="EC" id="2.6.1.17" evidence="5"/>
<proteinExistence type="predicted"/>
<evidence type="ECO:0000313" key="6">
    <source>
        <dbReference type="Proteomes" id="UP000015347"/>
    </source>
</evidence>
<dbReference type="InterPro" id="IPR015422">
    <property type="entry name" value="PyrdxlP-dep_Trfase_small"/>
</dbReference>
<comment type="cofactor">
    <cofactor evidence="1">
        <name>pyridoxal 5'-phosphate</name>
        <dbReference type="ChEBI" id="CHEBI:597326"/>
    </cofactor>
</comment>
<evidence type="ECO:0000256" key="2">
    <source>
        <dbReference type="ARBA" id="ARBA00022576"/>
    </source>
</evidence>
<gene>
    <name evidence="5" type="ORF">Salmuc_03022</name>
</gene>
<dbReference type="OrthoDB" id="9813612at2"/>
<dbReference type="eggNOG" id="COG0436">
    <property type="taxonomic scope" value="Bacteria"/>
</dbReference>
<dbReference type="PANTHER" id="PTHR42832:SF3">
    <property type="entry name" value="L-GLUTAMINE--4-(METHYLSULFANYL)-2-OXOBUTANOATE AMINOTRANSFERASE"/>
    <property type="match status" value="1"/>
</dbReference>
<organism evidence="5 6">
    <name type="scientific">Salipiger mucosus DSM 16094</name>
    <dbReference type="NCBI Taxonomy" id="1123237"/>
    <lineage>
        <taxon>Bacteria</taxon>
        <taxon>Pseudomonadati</taxon>
        <taxon>Pseudomonadota</taxon>
        <taxon>Alphaproteobacteria</taxon>
        <taxon>Rhodobacterales</taxon>
        <taxon>Roseobacteraceae</taxon>
        <taxon>Salipiger</taxon>
    </lineage>
</organism>
<comment type="caution">
    <text evidence="5">The sequence shown here is derived from an EMBL/GenBank/DDBJ whole genome shotgun (WGS) entry which is preliminary data.</text>
</comment>
<dbReference type="GO" id="GO:0009016">
    <property type="term" value="F:succinyldiaminopimelate transaminase activity"/>
    <property type="evidence" value="ECO:0007669"/>
    <property type="project" value="UniProtKB-EC"/>
</dbReference>
<dbReference type="InterPro" id="IPR050881">
    <property type="entry name" value="LL-DAP_aminotransferase"/>
</dbReference>
<keyword evidence="2 5" id="KW-0032">Aminotransferase</keyword>
<keyword evidence="3 5" id="KW-0808">Transferase</keyword>
<dbReference type="CDD" id="cd00609">
    <property type="entry name" value="AAT_like"/>
    <property type="match status" value="1"/>
</dbReference>
<sequence>MFPERFSNLPAYAFPRLRALLDAHDPGGPVTHMSIGEPKHPMPDFVAPILAESIADFGRYPPNDGTPALQEAIAGWLTRRYGVTVDPGAQVMPLNGTREGLYNAAMALCPETKAGARPVVLMPNPFYQVYAVAAASVGAEPVFVNATAETGHLPDFGALPEDVLARTALVYICSPANPQGTVADGGYWRDLLALAEKHDFRILADECYSEIYRGEAPVGALQMAQETGADPERVVLFNSLSKRSNLPGLRSGFVAGGPESLKRIKQLRAYAGAPLPLPVQHVSERAWSDEAHVTANRALYGEKYGLADRIFGDVPGYLPPRAGFFLWLPVEDGERAALELWTKTGVRALPGAYLSRDTAAGNPGQGFIRVAMVAPYNETDQGLTRVRDCLYGR</sequence>
<dbReference type="InterPro" id="IPR004839">
    <property type="entry name" value="Aminotransferase_I/II_large"/>
</dbReference>
<dbReference type="Pfam" id="PF00155">
    <property type="entry name" value="Aminotran_1_2"/>
    <property type="match status" value="1"/>
</dbReference>
<name>S9R559_9RHOB</name>
<dbReference type="Gene3D" id="3.90.1150.10">
    <property type="entry name" value="Aspartate Aminotransferase, domain 1"/>
    <property type="match status" value="1"/>
</dbReference>
<reference evidence="6" key="1">
    <citation type="journal article" date="2014" name="Stand. Genomic Sci.">
        <title>Genome sequence of the exopolysaccharide-producing Salipiger mucosus type strain (DSM 16094(T)), a moderately halophilic member of the Roseobacter clade.</title>
        <authorList>
            <person name="Riedel T."/>
            <person name="Spring S."/>
            <person name="Fiebig A."/>
            <person name="Petersen J."/>
            <person name="Kyrpides N.C."/>
            <person name="Goker M."/>
            <person name="Klenk H.P."/>
        </authorList>
    </citation>
    <scope>NUCLEOTIDE SEQUENCE [LARGE SCALE GENOMIC DNA]</scope>
    <source>
        <strain evidence="6">DSM 16094</strain>
    </source>
</reference>
<dbReference type="PANTHER" id="PTHR42832">
    <property type="entry name" value="AMINO ACID AMINOTRANSFERASE"/>
    <property type="match status" value="1"/>
</dbReference>
<dbReference type="GO" id="GO:0030170">
    <property type="term" value="F:pyridoxal phosphate binding"/>
    <property type="evidence" value="ECO:0007669"/>
    <property type="project" value="InterPro"/>
</dbReference>
<dbReference type="Proteomes" id="UP000015347">
    <property type="component" value="Unassembled WGS sequence"/>
</dbReference>
<dbReference type="RefSeq" id="WP_020040648.1">
    <property type="nucleotide sequence ID" value="NZ_KE557273.1"/>
</dbReference>
<evidence type="ECO:0000256" key="3">
    <source>
        <dbReference type="ARBA" id="ARBA00022679"/>
    </source>
</evidence>
<dbReference type="InterPro" id="IPR015424">
    <property type="entry name" value="PyrdxlP-dep_Trfase"/>
</dbReference>
<evidence type="ECO:0000313" key="5">
    <source>
        <dbReference type="EMBL" id="EPX87047.1"/>
    </source>
</evidence>
<accession>S9R559</accession>
<dbReference type="InterPro" id="IPR015421">
    <property type="entry name" value="PyrdxlP-dep_Trfase_major"/>
</dbReference>
<feature type="domain" description="Aminotransferase class I/classII large" evidence="4">
    <location>
        <begin position="31"/>
        <end position="374"/>
    </location>
</feature>
<dbReference type="SUPFAM" id="SSF53383">
    <property type="entry name" value="PLP-dependent transferases"/>
    <property type="match status" value="1"/>
</dbReference>
<protein>
    <submittedName>
        <fullName evidence="5">N-succinyl-L,L-diaminopimelate aminotransferase alternative</fullName>
        <ecNumber evidence="5">2.6.1.17</ecNumber>
    </submittedName>
</protein>
<dbReference type="AlphaFoldDB" id="S9R559"/>
<dbReference type="HOGENOM" id="CLU_017584_4_5_5"/>
<evidence type="ECO:0000259" key="4">
    <source>
        <dbReference type="Pfam" id="PF00155"/>
    </source>
</evidence>
<dbReference type="Gene3D" id="3.40.640.10">
    <property type="entry name" value="Type I PLP-dependent aspartate aminotransferase-like (Major domain)"/>
    <property type="match status" value="1"/>
</dbReference>
<dbReference type="EMBL" id="APVH01000002">
    <property type="protein sequence ID" value="EPX87047.1"/>
    <property type="molecule type" value="Genomic_DNA"/>
</dbReference>